<name>A0ACA9PF80_9GLOM</name>
<feature type="non-terminal residue" evidence="1">
    <location>
        <position position="162"/>
    </location>
</feature>
<protein>
    <submittedName>
        <fullName evidence="1">9310_t:CDS:1</fullName>
    </submittedName>
</protein>
<comment type="caution">
    <text evidence="1">The sequence shown here is derived from an EMBL/GenBank/DDBJ whole genome shotgun (WGS) entry which is preliminary data.</text>
</comment>
<organism evidence="1 2">
    <name type="scientific">Racocetra persica</name>
    <dbReference type="NCBI Taxonomy" id="160502"/>
    <lineage>
        <taxon>Eukaryota</taxon>
        <taxon>Fungi</taxon>
        <taxon>Fungi incertae sedis</taxon>
        <taxon>Mucoromycota</taxon>
        <taxon>Glomeromycotina</taxon>
        <taxon>Glomeromycetes</taxon>
        <taxon>Diversisporales</taxon>
        <taxon>Gigasporaceae</taxon>
        <taxon>Racocetra</taxon>
    </lineage>
</organism>
<evidence type="ECO:0000313" key="1">
    <source>
        <dbReference type="EMBL" id="CAG8706719.1"/>
    </source>
</evidence>
<reference evidence="1" key="1">
    <citation type="submission" date="2021-06" db="EMBL/GenBank/DDBJ databases">
        <authorList>
            <person name="Kallberg Y."/>
            <person name="Tangrot J."/>
            <person name="Rosling A."/>
        </authorList>
    </citation>
    <scope>NUCLEOTIDE SEQUENCE</scope>
    <source>
        <strain evidence="1">MA461A</strain>
    </source>
</reference>
<sequence length="162" mass="18426">MLLRTLTSEQIEVVQEIINENFEGILDDEQIPEALELTLEVIGDMINNNDEEVSILYLPSYIQVTPTVKRKNPPLAPPVVPSPEVPSTQTQYKKEPTPKNFDYVLDKPVKSAKPLFRNDVVLGSCRQNELGFEKKEQKRYKDCTKKNKRVLPCGRPIAASMN</sequence>
<gene>
    <name evidence="1" type="ORF">RPERSI_LOCUS10274</name>
</gene>
<proteinExistence type="predicted"/>
<evidence type="ECO:0000313" key="2">
    <source>
        <dbReference type="Proteomes" id="UP000789920"/>
    </source>
</evidence>
<accession>A0ACA9PF80</accession>
<dbReference type="Proteomes" id="UP000789920">
    <property type="component" value="Unassembled WGS sequence"/>
</dbReference>
<keyword evidence="2" id="KW-1185">Reference proteome</keyword>
<dbReference type="EMBL" id="CAJVQC010020227">
    <property type="protein sequence ID" value="CAG8706719.1"/>
    <property type="molecule type" value="Genomic_DNA"/>
</dbReference>